<feature type="chain" id="PRO_5009163185" description="glucan 1,4-alpha-glucosidase" evidence="10">
    <location>
        <begin position="21"/>
        <end position="502"/>
    </location>
</feature>
<evidence type="ECO:0000256" key="3">
    <source>
        <dbReference type="ARBA" id="ARBA00012593"/>
    </source>
</evidence>
<comment type="catalytic activity">
    <reaction evidence="1">
        <text>Hydrolysis of terminal (1-&gt;4)-linked alpha-D-glucose residues successively from non-reducing ends of the chains with release of beta-D-glucose.</text>
        <dbReference type="EC" id="3.2.1.3"/>
    </reaction>
</comment>
<dbReference type="EMBL" id="KV453843">
    <property type="protein sequence ID" value="ODV88797.1"/>
    <property type="molecule type" value="Genomic_DNA"/>
</dbReference>
<dbReference type="InterPro" id="IPR000165">
    <property type="entry name" value="Glucoamylase"/>
</dbReference>
<dbReference type="GO" id="GO:0000324">
    <property type="term" value="C:fungal-type vacuole"/>
    <property type="evidence" value="ECO:0007669"/>
    <property type="project" value="TreeGrafter"/>
</dbReference>
<dbReference type="AlphaFoldDB" id="A0A1E4TAJ8"/>
<keyword evidence="5" id="KW-0119">Carbohydrate metabolism</keyword>
<evidence type="ECO:0000256" key="5">
    <source>
        <dbReference type="ARBA" id="ARBA00023277"/>
    </source>
</evidence>
<keyword evidence="6" id="KW-0326">Glycosidase</keyword>
<keyword evidence="13" id="KW-1185">Reference proteome</keyword>
<feature type="signal peptide" evidence="10">
    <location>
        <begin position="1"/>
        <end position="20"/>
    </location>
</feature>
<keyword evidence="7" id="KW-0624">Polysaccharide degradation</keyword>
<dbReference type="Proteomes" id="UP000095023">
    <property type="component" value="Unassembled WGS sequence"/>
</dbReference>
<dbReference type="InterPro" id="IPR008928">
    <property type="entry name" value="6-hairpin_glycosidase_sf"/>
</dbReference>
<evidence type="ECO:0000256" key="2">
    <source>
        <dbReference type="ARBA" id="ARBA00006188"/>
    </source>
</evidence>
<evidence type="ECO:0000256" key="10">
    <source>
        <dbReference type="SAM" id="SignalP"/>
    </source>
</evidence>
<evidence type="ECO:0000313" key="13">
    <source>
        <dbReference type="Proteomes" id="UP000095023"/>
    </source>
</evidence>
<dbReference type="Gene3D" id="1.50.10.10">
    <property type="match status" value="1"/>
</dbReference>
<reference evidence="13" key="1">
    <citation type="submission" date="2016-02" db="EMBL/GenBank/DDBJ databases">
        <title>Comparative genomics of biotechnologically important yeasts.</title>
        <authorList>
            <consortium name="DOE Joint Genome Institute"/>
            <person name="Riley R."/>
            <person name="Haridas S."/>
            <person name="Wolfe K.H."/>
            <person name="Lopes M.R."/>
            <person name="Hittinger C.T."/>
            <person name="Goker M."/>
            <person name="Salamov A."/>
            <person name="Wisecaver J."/>
            <person name="Long T.M."/>
            <person name="Aerts A.L."/>
            <person name="Barry K."/>
            <person name="Choi C."/>
            <person name="Clum A."/>
            <person name="Coughlan A.Y."/>
            <person name="Deshpande S."/>
            <person name="Douglass A.P."/>
            <person name="Hanson S.J."/>
            <person name="Klenk H.-P."/>
            <person name="Labutti K."/>
            <person name="Lapidus A."/>
            <person name="Lindquist E."/>
            <person name="Lipzen A."/>
            <person name="Meier-Kolthoff J.P."/>
            <person name="Ohm R.A."/>
            <person name="Otillar R.P."/>
            <person name="Pangilinan J."/>
            <person name="Peng Y."/>
            <person name="Rokas A."/>
            <person name="Rosa C.A."/>
            <person name="Scheuner C."/>
            <person name="Sibirny A.A."/>
            <person name="Slot J.C."/>
            <person name="Stielow J.B."/>
            <person name="Sun H."/>
            <person name="Kurtzman C.P."/>
            <person name="Blackwell M."/>
            <person name="Jeffries T.W."/>
            <person name="Grigoriev I.V."/>
        </authorList>
    </citation>
    <scope>NUCLEOTIDE SEQUENCE [LARGE SCALE GENOMIC DNA]</scope>
    <source>
        <strain evidence="13">NRRL Y-17796</strain>
    </source>
</reference>
<evidence type="ECO:0000313" key="12">
    <source>
        <dbReference type="EMBL" id="ODV88797.1"/>
    </source>
</evidence>
<dbReference type="PANTHER" id="PTHR31616:SF9">
    <property type="entry name" value="GLUCOAMYLASE, INTRACELLULAR SPORULATION-SPECIFIC"/>
    <property type="match status" value="1"/>
</dbReference>
<evidence type="ECO:0000256" key="1">
    <source>
        <dbReference type="ARBA" id="ARBA00001863"/>
    </source>
</evidence>
<dbReference type="OrthoDB" id="6123450at2759"/>
<feature type="domain" description="GH15-like" evidence="11">
    <location>
        <begin position="66"/>
        <end position="491"/>
    </location>
</feature>
<comment type="similarity">
    <text evidence="2">Belongs to the glycosyl hydrolase 15 family.</text>
</comment>
<gene>
    <name evidence="12" type="ORF">CANCADRAFT_128922</name>
</gene>
<proteinExistence type="inferred from homology"/>
<sequence>MHLIRLCLTIWTLISINAEAGVIPEYVLNTGNHYSANALQSLDSWIEEHRIKAFNYAVDNIGPRAGPEVVPGTVVASPSREYPNYFYQWIRDAGLTIHSLIDEYANGTTTDKYSLEDLELIFANYIELSRQVQRTSNPSGTMYTGGLGEPKFEVDGSPFTGAWGRPQRDGPPIRALALMHYVDIIRSGKGDALADQLLDSIIDLLLPDLQYTAETWGFNGFDLWEEVSGIHFFTASMQRQALLQGALVLSSSHPRIAAYLHAEAMTMGPLIRNFYDSRRGHLVETLYSSRSGLDAALFLAMNHAKQEGTTFSCASCEVLSTLMRYIKDNRARYPVNFQRQSPTSGVAVGRYPEDVYDGVGMSRGNPWFLATAAMAEQMYNLVIVHEKEGSVIVPCRAVRDFYRELLVESSVDPDTVLPQSAEAYPVRIGPDSEAYDAIIRGLLKYGDSFIAVIRHHTDAEGRMSEQLDAVTGFQRGAHDLTWSYCAFLDAVRARAIAYSLTA</sequence>
<dbReference type="PROSITE" id="PS00820">
    <property type="entry name" value="GLUCOAMYLASE"/>
    <property type="match status" value="1"/>
</dbReference>
<evidence type="ECO:0000256" key="7">
    <source>
        <dbReference type="ARBA" id="ARBA00023326"/>
    </source>
</evidence>
<protein>
    <recommendedName>
        <fullName evidence="3">glucan 1,4-alpha-glucosidase</fullName>
        <ecNumber evidence="3">3.2.1.3</ecNumber>
    </recommendedName>
    <alternativeName>
        <fullName evidence="9">1,4-alpha-D-glucan glucohydrolase</fullName>
    </alternativeName>
    <alternativeName>
        <fullName evidence="8">Glucan 1,4-alpha-glucosidase</fullName>
    </alternativeName>
</protein>
<keyword evidence="4 12" id="KW-0378">Hydrolase</keyword>
<dbReference type="PANTHER" id="PTHR31616">
    <property type="entry name" value="TREHALASE"/>
    <property type="match status" value="1"/>
</dbReference>
<dbReference type="InterPro" id="IPR012341">
    <property type="entry name" value="6hp_glycosidase-like_sf"/>
</dbReference>
<evidence type="ECO:0000256" key="9">
    <source>
        <dbReference type="ARBA" id="ARBA00033473"/>
    </source>
</evidence>
<dbReference type="InterPro" id="IPR011613">
    <property type="entry name" value="GH15-like"/>
</dbReference>
<dbReference type="Pfam" id="PF00723">
    <property type="entry name" value="Glyco_hydro_15"/>
    <property type="match status" value="1"/>
</dbReference>
<dbReference type="InterPro" id="IPR046966">
    <property type="entry name" value="Glucoamylase_active_site"/>
</dbReference>
<organism evidence="12 13">
    <name type="scientific">Tortispora caseinolytica NRRL Y-17796</name>
    <dbReference type="NCBI Taxonomy" id="767744"/>
    <lineage>
        <taxon>Eukaryota</taxon>
        <taxon>Fungi</taxon>
        <taxon>Dikarya</taxon>
        <taxon>Ascomycota</taxon>
        <taxon>Saccharomycotina</taxon>
        <taxon>Trigonopsidomycetes</taxon>
        <taxon>Trigonopsidales</taxon>
        <taxon>Trigonopsidaceae</taxon>
        <taxon>Tortispora</taxon>
    </lineage>
</organism>
<evidence type="ECO:0000259" key="11">
    <source>
        <dbReference type="Pfam" id="PF00723"/>
    </source>
</evidence>
<dbReference type="PRINTS" id="PR00736">
    <property type="entry name" value="GLHYDRLASE15"/>
</dbReference>
<accession>A0A1E4TAJ8</accession>
<dbReference type="GO" id="GO:0000272">
    <property type="term" value="P:polysaccharide catabolic process"/>
    <property type="evidence" value="ECO:0007669"/>
    <property type="project" value="UniProtKB-KW"/>
</dbReference>
<dbReference type="SUPFAM" id="SSF48208">
    <property type="entry name" value="Six-hairpin glycosidases"/>
    <property type="match status" value="1"/>
</dbReference>
<keyword evidence="10" id="KW-0732">Signal</keyword>
<evidence type="ECO:0000256" key="4">
    <source>
        <dbReference type="ARBA" id="ARBA00022801"/>
    </source>
</evidence>
<dbReference type="GO" id="GO:0004339">
    <property type="term" value="F:glucan 1,4-alpha-glucosidase activity"/>
    <property type="evidence" value="ECO:0007669"/>
    <property type="project" value="UniProtKB-EC"/>
</dbReference>
<name>A0A1E4TAJ8_9ASCO</name>
<evidence type="ECO:0000256" key="6">
    <source>
        <dbReference type="ARBA" id="ARBA00023295"/>
    </source>
</evidence>
<dbReference type="EC" id="3.2.1.3" evidence="3"/>
<evidence type="ECO:0000256" key="8">
    <source>
        <dbReference type="ARBA" id="ARBA00033442"/>
    </source>
</evidence>